<keyword evidence="1" id="KW-0963">Cytoplasm</keyword>
<dbReference type="AlphaFoldDB" id="A0A645AE07"/>
<sequence length="311" mass="32546">MSPPKVTALGGGHGLSASLQALRQITDELVAVVTVADNGGSSGRLRRELGGLPPGDLRMALAALCGDDPLGRQWASVLQSRFHSSGPLNGHAIGNLLIEGIWQQFDAVQGLDMVAGLLNVCGRVLPMSLESLTIEADVIGADPLHPDEPVVVQGQHEVAVTSGDVAAVRLVPANPPACPEAIASVHDADYIVLGPGSWFTSVLPHLLVPELAEAIVSSSAHRILTLNIEPEEETKGIGAAQHLEILAEHAPRLRFDAVVADSSFGADDRNLRTFAGVLGAELVVADLRCCDGSARHDPQRLAAVFRQVMGS</sequence>
<organism evidence="2">
    <name type="scientific">bioreactor metagenome</name>
    <dbReference type="NCBI Taxonomy" id="1076179"/>
    <lineage>
        <taxon>unclassified sequences</taxon>
        <taxon>metagenomes</taxon>
        <taxon>ecological metagenomes</taxon>
    </lineage>
</organism>
<evidence type="ECO:0000256" key="1">
    <source>
        <dbReference type="ARBA" id="ARBA00022490"/>
    </source>
</evidence>
<protein>
    <submittedName>
        <fullName evidence="2">Putative gluconeogenesis factor</fullName>
    </submittedName>
</protein>
<accession>A0A645AE07</accession>
<dbReference type="CDD" id="cd07187">
    <property type="entry name" value="YvcK_like"/>
    <property type="match status" value="1"/>
</dbReference>
<dbReference type="NCBIfam" id="TIGR01826">
    <property type="entry name" value="CofD_related"/>
    <property type="match status" value="1"/>
</dbReference>
<dbReference type="SUPFAM" id="SSF142338">
    <property type="entry name" value="CofD-like"/>
    <property type="match status" value="1"/>
</dbReference>
<dbReference type="EMBL" id="VSSQ01013005">
    <property type="protein sequence ID" value="MPM50521.1"/>
    <property type="molecule type" value="Genomic_DNA"/>
</dbReference>
<dbReference type="HAMAP" id="MF_00973">
    <property type="entry name" value="Gluconeogen_factor"/>
    <property type="match status" value="1"/>
</dbReference>
<dbReference type="InterPro" id="IPR038136">
    <property type="entry name" value="CofD-like_dom_sf"/>
</dbReference>
<gene>
    <name evidence="2" type="ORF">SDC9_97263</name>
</gene>
<dbReference type="InterPro" id="IPR002882">
    <property type="entry name" value="CofD"/>
</dbReference>
<comment type="caution">
    <text evidence="2">The sequence shown here is derived from an EMBL/GenBank/DDBJ whole genome shotgun (WGS) entry which is preliminary data.</text>
</comment>
<name>A0A645AE07_9ZZZZ</name>
<reference evidence="2" key="1">
    <citation type="submission" date="2019-08" db="EMBL/GenBank/DDBJ databases">
        <authorList>
            <person name="Kucharzyk K."/>
            <person name="Murdoch R.W."/>
            <person name="Higgins S."/>
            <person name="Loffler F."/>
        </authorList>
    </citation>
    <scope>NUCLEOTIDE SEQUENCE</scope>
</reference>
<dbReference type="PANTHER" id="PTHR30135">
    <property type="entry name" value="UNCHARACTERIZED PROTEIN YVCK-RELATED"/>
    <property type="match status" value="1"/>
</dbReference>
<dbReference type="InterPro" id="IPR010119">
    <property type="entry name" value="Gluconeogen_factor"/>
</dbReference>
<dbReference type="Gene3D" id="3.40.50.10680">
    <property type="entry name" value="CofD-like domains"/>
    <property type="match status" value="1"/>
</dbReference>
<dbReference type="GO" id="GO:0043743">
    <property type="term" value="F:LPPG:FO 2-phospho-L-lactate transferase activity"/>
    <property type="evidence" value="ECO:0007669"/>
    <property type="project" value="InterPro"/>
</dbReference>
<dbReference type="Pfam" id="PF01933">
    <property type="entry name" value="CofD"/>
    <property type="match status" value="1"/>
</dbReference>
<evidence type="ECO:0000313" key="2">
    <source>
        <dbReference type="EMBL" id="MPM50521.1"/>
    </source>
</evidence>
<dbReference type="PANTHER" id="PTHR30135:SF3">
    <property type="entry name" value="GLUCONEOGENESIS FACTOR-RELATED"/>
    <property type="match status" value="1"/>
</dbReference>
<proteinExistence type="inferred from homology"/>